<feature type="region of interest" description="Disordered" evidence="1">
    <location>
        <begin position="104"/>
        <end position="128"/>
    </location>
</feature>
<protein>
    <submittedName>
        <fullName evidence="2">Uncharacterized protein</fullName>
    </submittedName>
</protein>
<sequence>MKVSMKIYASSLSKLLIFLMIALVSINTGCKNKQKEAEKKAAAERAAKIAQAKTDLQALLADNSKSPEELERDLARIKAMGLNDPEVNALIRQVEEKISKKKTEIAEAKRKAEEEERRRREEEERQKPAKLSLNDYFTRIISASSANEANNYINDALKLFASPDTPVLIAIGVFGGEKDYDKPTTIRKYLEYLKDQKKNLNNIDNIVYDSNGKIKELELMRKK</sequence>
<feature type="compositionally biased region" description="Basic and acidic residues" evidence="1">
    <location>
        <begin position="104"/>
        <end position="127"/>
    </location>
</feature>
<dbReference type="EMBL" id="FONY01000049">
    <property type="protein sequence ID" value="SFF52900.1"/>
    <property type="molecule type" value="Genomic_DNA"/>
</dbReference>
<name>A0A1I2JFY2_9BACT</name>
<dbReference type="STRING" id="1003.SAMN04488541_10499"/>
<keyword evidence="3" id="KW-1185">Reference proteome</keyword>
<reference evidence="2 3" key="1">
    <citation type="submission" date="2016-10" db="EMBL/GenBank/DDBJ databases">
        <authorList>
            <person name="de Groot N.N."/>
        </authorList>
    </citation>
    <scope>NUCLEOTIDE SEQUENCE [LARGE SCALE GENOMIC DNA]</scope>
    <source>
        <strain>GEY</strain>
        <strain evidence="3">DSM 9560</strain>
    </source>
</reference>
<evidence type="ECO:0000313" key="3">
    <source>
        <dbReference type="Proteomes" id="UP000199513"/>
    </source>
</evidence>
<dbReference type="Proteomes" id="UP000199513">
    <property type="component" value="Unassembled WGS sequence"/>
</dbReference>
<organism evidence="2 3">
    <name type="scientific">Thermoflexibacter ruber</name>
    <dbReference type="NCBI Taxonomy" id="1003"/>
    <lineage>
        <taxon>Bacteria</taxon>
        <taxon>Pseudomonadati</taxon>
        <taxon>Bacteroidota</taxon>
        <taxon>Cytophagia</taxon>
        <taxon>Cytophagales</taxon>
        <taxon>Thermoflexibacteraceae</taxon>
        <taxon>Thermoflexibacter</taxon>
    </lineage>
</organism>
<dbReference type="AlphaFoldDB" id="A0A1I2JFY2"/>
<gene>
    <name evidence="2" type="ORF">SAMN04488541_10499</name>
</gene>
<evidence type="ECO:0000313" key="2">
    <source>
        <dbReference type="EMBL" id="SFF52900.1"/>
    </source>
</evidence>
<evidence type="ECO:0000256" key="1">
    <source>
        <dbReference type="SAM" id="MobiDB-lite"/>
    </source>
</evidence>
<proteinExistence type="predicted"/>
<accession>A0A1I2JFY2</accession>